<dbReference type="EnsemblBacteria" id="ABA50068">
    <property type="protein sequence ID" value="ABA50068"/>
    <property type="gene ID" value="BURPS1710b_2649"/>
</dbReference>
<feature type="region of interest" description="Disordered" evidence="1">
    <location>
        <begin position="85"/>
        <end position="161"/>
    </location>
</feature>
<dbReference type="EC" id="2.7.7.4" evidence="3"/>
<dbReference type="GO" id="GO:0004781">
    <property type="term" value="F:sulfate adenylyltransferase (ATP) activity"/>
    <property type="evidence" value="ECO:0007669"/>
    <property type="project" value="UniProtKB-EC"/>
</dbReference>
<sequence length="639" mass="70736">MAKPQRTGRRAAGARGDRGPAERRSRDREFRRRRGEPRPPARGLRACGSGRAVARAALFPQDEGAEPRRARGPSRHAVLLRLRHHRRAGRDRVARAQARRGARRVRDTERRARDGAERAAGEERRSLRLSAGREDSQRPRTHDRRQRGGRAGRHAPGAGAAVREKAGFPRGERLQRASARLGLGGSGHDLAAHAGRGPRAARRGPCAAHLARRSRARVAVSDGEPLGEPRQDVPAGARVLRRRRFSRDVRAGCRTFRGAGGPRVLVSGARRAAVKPRRGRAADSIRRGPHRRAEPAGGTGAAASRPSRRRGSERGSGTMNATLEPSSPGGAAGASTSRMGHLDWLEAESIHILRELVAECSKPALLFSGGKDSVVVLHLALKAFGLGANRRTTLPFPLVHIDTGHNYDEVIDFRDRRAKQIGAELVVGHVEDSIARGTVVLRRETDSRNAAQAVTLLETIERHGYTAMIGGARRDEEKARAKERIFSFRDEFGQWDPKAQRPELWSLYNARLHRGEHLRVFPISNWTELDVWQYIAREKLELPSIYYAHRREIVRRNGLLVPVTPLTPMREGETSEQALVRFRTVGDISCTCPVESDADDVEKIIAETAVTEITERGATRMDDQASEAAMEQRKKQGYF</sequence>
<dbReference type="SUPFAM" id="SSF52402">
    <property type="entry name" value="Adenine nucleotide alpha hydrolases-like"/>
    <property type="match status" value="1"/>
</dbReference>
<keyword evidence="3" id="KW-0548">Nucleotidyltransferase</keyword>
<feature type="compositionally biased region" description="Basic and acidic residues" evidence="1">
    <location>
        <begin position="280"/>
        <end position="294"/>
    </location>
</feature>
<evidence type="ECO:0000313" key="3">
    <source>
        <dbReference type="EMBL" id="ABA50068.1"/>
    </source>
</evidence>
<feature type="region of interest" description="Disordered" evidence="1">
    <location>
        <begin position="267"/>
        <end position="336"/>
    </location>
</feature>
<protein>
    <submittedName>
        <fullName evidence="3">Sulfate adenylyltransferase, subunit 2</fullName>
        <ecNumber evidence="3">2.7.7.4</ecNumber>
    </submittedName>
</protein>
<feature type="region of interest" description="Disordered" evidence="1">
    <location>
        <begin position="1"/>
        <end position="49"/>
    </location>
</feature>
<dbReference type="InterPro" id="IPR014729">
    <property type="entry name" value="Rossmann-like_a/b/a_fold"/>
</dbReference>
<evidence type="ECO:0000313" key="4">
    <source>
        <dbReference type="Proteomes" id="UP000002700"/>
    </source>
</evidence>
<reference evidence="3 4" key="1">
    <citation type="submission" date="2005-09" db="EMBL/GenBank/DDBJ databases">
        <authorList>
            <person name="Woods D.E."/>
            <person name="Nierman W.C."/>
        </authorList>
    </citation>
    <scope>NUCLEOTIDE SEQUENCE [LARGE SCALE GENOMIC DNA]</scope>
    <source>
        <strain evidence="3 4">1710b</strain>
    </source>
</reference>
<feature type="compositionally biased region" description="Basic and acidic residues" evidence="1">
    <location>
        <begin position="630"/>
        <end position="639"/>
    </location>
</feature>
<organism evidence="3 4">
    <name type="scientific">Burkholderia pseudomallei (strain 1710b)</name>
    <dbReference type="NCBI Taxonomy" id="320372"/>
    <lineage>
        <taxon>Bacteria</taxon>
        <taxon>Pseudomonadati</taxon>
        <taxon>Pseudomonadota</taxon>
        <taxon>Betaproteobacteria</taxon>
        <taxon>Burkholderiales</taxon>
        <taxon>Burkholderiaceae</taxon>
        <taxon>Burkholderia</taxon>
        <taxon>pseudomallei group</taxon>
    </lineage>
</organism>
<dbReference type="AlphaFoldDB" id="Q3JQW7"/>
<keyword evidence="3" id="KW-0808">Transferase</keyword>
<feature type="region of interest" description="Disordered" evidence="1">
    <location>
        <begin position="618"/>
        <end position="639"/>
    </location>
</feature>
<dbReference type="KEGG" id="bpm:BURPS1710b_2649"/>
<dbReference type="NCBIfam" id="NF009214">
    <property type="entry name" value="PRK12563.1"/>
    <property type="match status" value="1"/>
</dbReference>
<feature type="compositionally biased region" description="Low complexity" evidence="1">
    <location>
        <begin position="325"/>
        <end position="335"/>
    </location>
</feature>
<feature type="compositionally biased region" description="Basic and acidic residues" evidence="1">
    <location>
        <begin position="104"/>
        <end position="140"/>
    </location>
</feature>
<name>Q3JQW7_BURP1</name>
<feature type="compositionally biased region" description="Basic residues" evidence="1">
    <location>
        <begin position="141"/>
        <end position="153"/>
    </location>
</feature>
<dbReference type="PANTHER" id="PTHR43196:SF1">
    <property type="entry name" value="SULFATE ADENYLYLTRANSFERASE SUBUNIT 2"/>
    <property type="match status" value="1"/>
</dbReference>
<dbReference type="EMBL" id="CP000124">
    <property type="protein sequence ID" value="ABA50068.1"/>
    <property type="molecule type" value="Genomic_DNA"/>
</dbReference>
<evidence type="ECO:0000256" key="1">
    <source>
        <dbReference type="SAM" id="MobiDB-lite"/>
    </source>
</evidence>
<dbReference type="Gene3D" id="3.40.50.620">
    <property type="entry name" value="HUPs"/>
    <property type="match status" value="1"/>
</dbReference>
<dbReference type="InterPro" id="IPR050128">
    <property type="entry name" value="Sulfate_adenylyltrnsfr_sub2"/>
</dbReference>
<accession>Q3JQW7</accession>
<feature type="compositionally biased region" description="Basic and acidic residues" evidence="1">
    <location>
        <begin position="15"/>
        <end position="30"/>
    </location>
</feature>
<dbReference type="PANTHER" id="PTHR43196">
    <property type="entry name" value="SULFATE ADENYLYLTRANSFERASE SUBUNIT 2"/>
    <property type="match status" value="1"/>
</dbReference>
<feature type="domain" description="Phosphoadenosine phosphosulphate reductase" evidence="2">
    <location>
        <begin position="363"/>
        <end position="592"/>
    </location>
</feature>
<dbReference type="Proteomes" id="UP000002700">
    <property type="component" value="Chromosome I"/>
</dbReference>
<feature type="region of interest" description="Disordered" evidence="1">
    <location>
        <begin position="218"/>
        <end position="239"/>
    </location>
</feature>
<dbReference type="Pfam" id="PF01507">
    <property type="entry name" value="PAPS_reduct"/>
    <property type="match status" value="1"/>
</dbReference>
<evidence type="ECO:0000259" key="2">
    <source>
        <dbReference type="Pfam" id="PF01507"/>
    </source>
</evidence>
<dbReference type="HOGENOM" id="CLU_428073_0_0_4"/>
<dbReference type="NCBIfam" id="NF003587">
    <property type="entry name" value="PRK05253.1"/>
    <property type="match status" value="1"/>
</dbReference>
<proteinExistence type="predicted"/>
<gene>
    <name evidence="3" type="primary">cysD-2</name>
    <name evidence="3" type="ordered locus">BURPS1710b_2649</name>
</gene>
<dbReference type="InterPro" id="IPR002500">
    <property type="entry name" value="PAPS_reduct_dom"/>
</dbReference>